<evidence type="ECO:0000313" key="2">
    <source>
        <dbReference type="EMBL" id="VDM92141.1"/>
    </source>
</evidence>
<dbReference type="EMBL" id="UYRW01004096">
    <property type="protein sequence ID" value="VDM92141.1"/>
    <property type="molecule type" value="Genomic_DNA"/>
</dbReference>
<protein>
    <submittedName>
        <fullName evidence="4">Protein FMC1 homolog</fullName>
    </submittedName>
</protein>
<dbReference type="OrthoDB" id="551431at2759"/>
<reference evidence="2 3" key="2">
    <citation type="submission" date="2018-08" db="EMBL/GenBank/DDBJ databases">
        <authorList>
            <person name="Laetsch R D."/>
            <person name="Stevens L."/>
            <person name="Kumar S."/>
            <person name="Blaxter L. M."/>
        </authorList>
    </citation>
    <scope>NUCLEOTIDE SEQUENCE [LARGE SCALE GENOMIC DNA]</scope>
</reference>
<organism evidence="4">
    <name type="scientific">Onchocerca ochengi</name>
    <name type="common">Filarial nematode worm</name>
    <dbReference type="NCBI Taxonomy" id="42157"/>
    <lineage>
        <taxon>Eukaryota</taxon>
        <taxon>Metazoa</taxon>
        <taxon>Ecdysozoa</taxon>
        <taxon>Nematoda</taxon>
        <taxon>Chromadorea</taxon>
        <taxon>Rhabditida</taxon>
        <taxon>Spirurina</taxon>
        <taxon>Spiruromorpha</taxon>
        <taxon>Filarioidea</taxon>
        <taxon>Onchocercidae</taxon>
        <taxon>Onchocerca</taxon>
    </lineage>
</organism>
<gene>
    <name evidence="2" type="ORF">NOO_LOCUS9007</name>
</gene>
<proteinExistence type="predicted"/>
<keyword evidence="3" id="KW-1185">Reference proteome</keyword>
<sequence>MARWKNGAQATSLIRNVIEDFHKSGINFDWKRPERKPIQKQKANAEKNINEVLHNISKEEHLSCTYRHYLTSTMRLEALQEQYKGGERSLEESARLVGLKIPVSKSE</sequence>
<evidence type="ECO:0000313" key="4">
    <source>
        <dbReference type="WBParaSite" id="nOo.2.0.1.t09007-RA"/>
    </source>
</evidence>
<dbReference type="Proteomes" id="UP000271087">
    <property type="component" value="Unassembled WGS sequence"/>
</dbReference>
<name>A0A182ELL7_ONCOC</name>
<evidence type="ECO:0000313" key="3">
    <source>
        <dbReference type="Proteomes" id="UP000271087"/>
    </source>
</evidence>
<dbReference type="WBParaSite" id="nOo.2.0.1.t09007-RA">
    <property type="protein sequence ID" value="nOo.2.0.1.t09007-RA"/>
    <property type="gene ID" value="nOo.2.0.1.g09007"/>
</dbReference>
<feature type="coiled-coil region" evidence="1">
    <location>
        <begin position="42"/>
        <end position="96"/>
    </location>
</feature>
<reference evidence="4" key="1">
    <citation type="submission" date="2016-06" db="UniProtKB">
        <authorList>
            <consortium name="WormBaseParasite"/>
        </authorList>
    </citation>
    <scope>IDENTIFICATION</scope>
</reference>
<accession>A0A182ELL7</accession>
<dbReference type="STRING" id="42157.A0A182ELL7"/>
<dbReference type="AlphaFoldDB" id="A0A182ELL7"/>
<evidence type="ECO:0000256" key="1">
    <source>
        <dbReference type="SAM" id="Coils"/>
    </source>
</evidence>
<keyword evidence="1" id="KW-0175">Coiled coil</keyword>